<dbReference type="PANTHER" id="PTHR38659">
    <property type="entry name" value="METAL-DEPENDENT PHOSPHOHYDROLASE"/>
    <property type="match status" value="1"/>
</dbReference>
<dbReference type="SUPFAM" id="SSF109604">
    <property type="entry name" value="HD-domain/PDEase-like"/>
    <property type="match status" value="1"/>
</dbReference>
<dbReference type="Gene3D" id="1.10.3210.10">
    <property type="entry name" value="Hypothetical protein af1432"/>
    <property type="match status" value="1"/>
</dbReference>
<dbReference type="EMBL" id="JYPD01000026">
    <property type="protein sequence ID" value="KXK08065.1"/>
    <property type="molecule type" value="Genomic_DNA"/>
</dbReference>
<reference evidence="2 3" key="1">
    <citation type="submission" date="2015-02" db="EMBL/GenBank/DDBJ databases">
        <title>Improved understanding of the partial-nitritation anammox process through 23 genomes representing the majority of the microbial community.</title>
        <authorList>
            <person name="Speth D.R."/>
            <person name="In T Zandt M."/>
            <person name="Guerrero Cruz S."/>
            <person name="Jetten M.S."/>
            <person name="Dutilh B.E."/>
        </authorList>
    </citation>
    <scope>NUCLEOTIDE SEQUENCE [LARGE SCALE GENOMIC DNA]</scope>
    <source>
        <strain evidence="2">OLB21</strain>
    </source>
</reference>
<dbReference type="PANTHER" id="PTHR38659:SF1">
    <property type="entry name" value="METAL DEPENDENT PHOSPHOHYDROLASE"/>
    <property type="match status" value="1"/>
</dbReference>
<accession>A0A136KF70</accession>
<gene>
    <name evidence="2" type="ORF">UZ20_WS6002000975</name>
</gene>
<dbReference type="STRING" id="1617427.UZ20_WS6002000975"/>
<feature type="domain" description="HD" evidence="1">
    <location>
        <begin position="23"/>
        <end position="117"/>
    </location>
</feature>
<comment type="caution">
    <text evidence="2">The sequence shown here is derived from an EMBL/GenBank/DDBJ whole genome shotgun (WGS) entry which is preliminary data.</text>
</comment>
<sequence length="188" mass="21367">MEISRSEAIKILDDLVKNRNLTKHMYCVEATMRFYAKLFNTDEEKWAIAGLLHDADWEAYPDEHPAKIVEILISMNAEEDIIQAIASHGNNSEKYGNRFRERKTLLDKTLFACDELSGFIVAVALVRPGRLTDLNPKSVIKKLKDKSFAAQVSREDIYQGAEEIGIELKEHIANIISAIKTIEAEIFD</sequence>
<protein>
    <recommendedName>
        <fullName evidence="1">HD domain-containing protein</fullName>
    </recommendedName>
</protein>
<dbReference type="PATRIC" id="fig|1617427.3.peg.1019"/>
<dbReference type="AlphaFoldDB" id="A0A136KF70"/>
<name>A0A136KF70_9BACT</name>
<evidence type="ECO:0000313" key="2">
    <source>
        <dbReference type="EMBL" id="KXK08065.1"/>
    </source>
</evidence>
<evidence type="ECO:0000259" key="1">
    <source>
        <dbReference type="Pfam" id="PF01966"/>
    </source>
</evidence>
<dbReference type="Pfam" id="PF01966">
    <property type="entry name" value="HD"/>
    <property type="match status" value="1"/>
</dbReference>
<dbReference type="InterPro" id="IPR006674">
    <property type="entry name" value="HD_domain"/>
</dbReference>
<evidence type="ECO:0000313" key="3">
    <source>
        <dbReference type="Proteomes" id="UP000070449"/>
    </source>
</evidence>
<dbReference type="Proteomes" id="UP000070449">
    <property type="component" value="Unassembled WGS sequence"/>
</dbReference>
<organism evidence="2 3">
    <name type="scientific">candidate division WS6 bacterium OLB21</name>
    <dbReference type="NCBI Taxonomy" id="1617427"/>
    <lineage>
        <taxon>Bacteria</taxon>
        <taxon>Candidatus Dojkabacteria</taxon>
    </lineage>
</organism>
<proteinExistence type="predicted"/>